<reference evidence="2 3" key="1">
    <citation type="journal article" date="2007" name="Science">
        <title>Sea anemone genome reveals ancestral eumetazoan gene repertoire and genomic organization.</title>
        <authorList>
            <person name="Putnam N.H."/>
            <person name="Srivastava M."/>
            <person name="Hellsten U."/>
            <person name="Dirks B."/>
            <person name="Chapman J."/>
            <person name="Salamov A."/>
            <person name="Terry A."/>
            <person name="Shapiro H."/>
            <person name="Lindquist E."/>
            <person name="Kapitonov V.V."/>
            <person name="Jurka J."/>
            <person name="Genikhovich G."/>
            <person name="Grigoriev I.V."/>
            <person name="Lucas S.M."/>
            <person name="Steele R.E."/>
            <person name="Finnerty J.R."/>
            <person name="Technau U."/>
            <person name="Martindale M.Q."/>
            <person name="Rokhsar D.S."/>
        </authorList>
    </citation>
    <scope>NUCLEOTIDE SEQUENCE [LARGE SCALE GENOMIC DNA]</scope>
    <source>
        <strain evidence="3">CH2 X CH6</strain>
    </source>
</reference>
<feature type="non-terminal residue" evidence="2">
    <location>
        <position position="1"/>
    </location>
</feature>
<evidence type="ECO:0000313" key="2">
    <source>
        <dbReference type="EMBL" id="EDO36424.1"/>
    </source>
</evidence>
<evidence type="ECO:0000256" key="1">
    <source>
        <dbReference type="ARBA" id="ARBA00022737"/>
    </source>
</evidence>
<dbReference type="InterPro" id="IPR018159">
    <property type="entry name" value="Spectrin/alpha-actinin"/>
</dbReference>
<accession>A7SIP4</accession>
<proteinExistence type="predicted"/>
<sequence>YAEKGKLESELYTSRSGCSSPGGRNVLDINLAWGRLEKCEHDREMALRGHLQRLEKLEQLAGTFDKKYSMRESWLMQNRSVVNDENFSSSSIDNVEAAIKKLDALAAYVETHQDKIDNIASMADDLEKGGFHDAERIMLCKGRILRLWGGLQDMIKRKKEKLMRCMQLSILLQGMTDIIDSINETK</sequence>
<dbReference type="EMBL" id="DS469670">
    <property type="protein sequence ID" value="EDO36424.1"/>
    <property type="molecule type" value="Genomic_DNA"/>
</dbReference>
<dbReference type="PhylomeDB" id="A7SIP4"/>
<dbReference type="KEGG" id="nve:5507889"/>
<keyword evidence="1" id="KW-0677">Repeat</keyword>
<dbReference type="InterPro" id="IPR002017">
    <property type="entry name" value="Spectrin_repeat"/>
</dbReference>
<name>A7SIP4_NEMVE</name>
<evidence type="ECO:0008006" key="4">
    <source>
        <dbReference type="Google" id="ProtNLM"/>
    </source>
</evidence>
<keyword evidence="3" id="KW-1185">Reference proteome</keyword>
<dbReference type="Gene3D" id="1.20.58.60">
    <property type="match status" value="1"/>
</dbReference>
<dbReference type="OrthoDB" id="18853at2759"/>
<dbReference type="SUPFAM" id="SSF46966">
    <property type="entry name" value="Spectrin repeat"/>
    <property type="match status" value="1"/>
</dbReference>
<gene>
    <name evidence="2" type="ORF">NEMVEDRAFT_v1g17054</name>
</gene>
<dbReference type="HOGENOM" id="CLU_1457950_0_0_1"/>
<dbReference type="InParanoid" id="A7SIP4"/>
<dbReference type="SMART" id="SM00150">
    <property type="entry name" value="SPEC"/>
    <property type="match status" value="1"/>
</dbReference>
<evidence type="ECO:0000313" key="3">
    <source>
        <dbReference type="Proteomes" id="UP000001593"/>
    </source>
</evidence>
<dbReference type="STRING" id="45351.A7SIP4"/>
<feature type="non-terminal residue" evidence="2">
    <location>
        <position position="186"/>
    </location>
</feature>
<organism evidence="2 3">
    <name type="scientific">Nematostella vectensis</name>
    <name type="common">Starlet sea anemone</name>
    <dbReference type="NCBI Taxonomy" id="45351"/>
    <lineage>
        <taxon>Eukaryota</taxon>
        <taxon>Metazoa</taxon>
        <taxon>Cnidaria</taxon>
        <taxon>Anthozoa</taxon>
        <taxon>Hexacorallia</taxon>
        <taxon>Actiniaria</taxon>
        <taxon>Edwardsiidae</taxon>
        <taxon>Nematostella</taxon>
    </lineage>
</organism>
<dbReference type="Pfam" id="PF00435">
    <property type="entry name" value="Spectrin"/>
    <property type="match status" value="1"/>
</dbReference>
<dbReference type="CDD" id="cd00176">
    <property type="entry name" value="SPEC"/>
    <property type="match status" value="1"/>
</dbReference>
<protein>
    <recommendedName>
        <fullName evidence="4">Spectrin beta chain</fullName>
    </recommendedName>
</protein>
<dbReference type="AlphaFoldDB" id="A7SIP4"/>
<dbReference type="Proteomes" id="UP000001593">
    <property type="component" value="Unassembled WGS sequence"/>
</dbReference>
<dbReference type="PANTHER" id="PTHR11915">
    <property type="entry name" value="SPECTRIN/FILAMIN RELATED CYTOSKELETAL PROTEIN"/>
    <property type="match status" value="1"/>
</dbReference>
<dbReference type="eggNOG" id="KOG0517">
    <property type="taxonomic scope" value="Eukaryota"/>
</dbReference>